<dbReference type="Proteomes" id="UP000828048">
    <property type="component" value="Chromosome 3"/>
</dbReference>
<protein>
    <submittedName>
        <fullName evidence="1">Uncharacterized protein</fullName>
    </submittedName>
</protein>
<accession>A0ACB7YXM6</accession>
<comment type="caution">
    <text evidence="1">The sequence shown here is derived from an EMBL/GenBank/DDBJ whole genome shotgun (WGS) entry which is preliminary data.</text>
</comment>
<evidence type="ECO:0000313" key="2">
    <source>
        <dbReference type="Proteomes" id="UP000828048"/>
    </source>
</evidence>
<reference evidence="1 2" key="1">
    <citation type="journal article" date="2021" name="Hortic Res">
        <title>High-quality reference genome and annotation aids understanding of berry development for evergreen blueberry (Vaccinium darrowii).</title>
        <authorList>
            <person name="Yu J."/>
            <person name="Hulse-Kemp A.M."/>
            <person name="Babiker E."/>
            <person name="Staton M."/>
        </authorList>
    </citation>
    <scope>NUCLEOTIDE SEQUENCE [LARGE SCALE GENOMIC DNA]</scope>
    <source>
        <strain evidence="2">cv. NJ 8807/NJ 8810</strain>
        <tissue evidence="1">Young leaf</tissue>
    </source>
</reference>
<gene>
    <name evidence="1" type="ORF">Vadar_018976</name>
</gene>
<name>A0ACB7YXM6_9ERIC</name>
<sequence>MKELQEQLVQEFEKDDFDATQYRSIEEGMRQATAEEEEYWRNKSRVSWLRLGDRNTTYFHAKTVQRRAENRIHGLEDKDGVWKVQSGEVEEIIYSYFRHMFSSSNPVLLEDVLREVEPRVSMDMNERLLKPVCSEEVRVAMFQMDPASAPGPDGLSALLRKGEEDRSFKGVKICRSSPSVSHLFFADDTLLFVEASSHGRTKRYGTSREMEYIASSLDTKPPFISEETVSWGTAILGKGAIGAVEKSYGKVCGLYLAKRK</sequence>
<proteinExistence type="predicted"/>
<organism evidence="1 2">
    <name type="scientific">Vaccinium darrowii</name>
    <dbReference type="NCBI Taxonomy" id="229202"/>
    <lineage>
        <taxon>Eukaryota</taxon>
        <taxon>Viridiplantae</taxon>
        <taxon>Streptophyta</taxon>
        <taxon>Embryophyta</taxon>
        <taxon>Tracheophyta</taxon>
        <taxon>Spermatophyta</taxon>
        <taxon>Magnoliopsida</taxon>
        <taxon>eudicotyledons</taxon>
        <taxon>Gunneridae</taxon>
        <taxon>Pentapetalae</taxon>
        <taxon>asterids</taxon>
        <taxon>Ericales</taxon>
        <taxon>Ericaceae</taxon>
        <taxon>Vaccinioideae</taxon>
        <taxon>Vaccinieae</taxon>
        <taxon>Vaccinium</taxon>
    </lineage>
</organism>
<dbReference type="EMBL" id="CM037153">
    <property type="protein sequence ID" value="KAH7858009.1"/>
    <property type="molecule type" value="Genomic_DNA"/>
</dbReference>
<keyword evidence="2" id="KW-1185">Reference proteome</keyword>
<evidence type="ECO:0000313" key="1">
    <source>
        <dbReference type="EMBL" id="KAH7858009.1"/>
    </source>
</evidence>